<evidence type="ECO:0000256" key="4">
    <source>
        <dbReference type="ARBA" id="ARBA00021741"/>
    </source>
</evidence>
<feature type="transmembrane region" description="Helical" evidence="13">
    <location>
        <begin position="128"/>
        <end position="151"/>
    </location>
</feature>
<dbReference type="PANTHER" id="PTHR10791:SF30">
    <property type="entry name" value="SUGAR TRANSPORTER SWEET1"/>
    <property type="match status" value="1"/>
</dbReference>
<evidence type="ECO:0000256" key="11">
    <source>
        <dbReference type="ARBA" id="ARBA00023034"/>
    </source>
</evidence>
<keyword evidence="8 13" id="KW-0812">Transmembrane</keyword>
<dbReference type="EMBL" id="VJMH01005143">
    <property type="protein sequence ID" value="KAF0699993.1"/>
    <property type="molecule type" value="Genomic_DNA"/>
</dbReference>
<dbReference type="EMBL" id="CAADRA010005164">
    <property type="protein sequence ID" value="VFT86352.1"/>
    <property type="molecule type" value="Genomic_DNA"/>
</dbReference>
<dbReference type="Proteomes" id="UP000332933">
    <property type="component" value="Unassembled WGS sequence"/>
</dbReference>
<dbReference type="GO" id="GO:0000139">
    <property type="term" value="C:Golgi membrane"/>
    <property type="evidence" value="ECO:0007669"/>
    <property type="project" value="UniProtKB-SubCell"/>
</dbReference>
<dbReference type="InterPro" id="IPR047664">
    <property type="entry name" value="SWEET"/>
</dbReference>
<evidence type="ECO:0000256" key="5">
    <source>
        <dbReference type="ARBA" id="ARBA00022448"/>
    </source>
</evidence>
<evidence type="ECO:0000256" key="6">
    <source>
        <dbReference type="ARBA" id="ARBA00022475"/>
    </source>
</evidence>
<dbReference type="FunFam" id="1.20.1280.290:FF:000004">
    <property type="entry name" value="Sugar transporter SWEET"/>
    <property type="match status" value="1"/>
</dbReference>
<dbReference type="FunFam" id="1.20.1280.290:FF:000007">
    <property type="entry name" value="Bidirectional sugar transporter SWEET7"/>
    <property type="match status" value="1"/>
</dbReference>
<dbReference type="AlphaFoldDB" id="A0A485KNA4"/>
<feature type="transmembrane region" description="Helical" evidence="13">
    <location>
        <begin position="68"/>
        <end position="87"/>
    </location>
</feature>
<proteinExistence type="inferred from homology"/>
<evidence type="ECO:0000313" key="15">
    <source>
        <dbReference type="EMBL" id="VFT86352.1"/>
    </source>
</evidence>
<feature type="transmembrane region" description="Helical" evidence="13">
    <location>
        <begin position="186"/>
        <end position="207"/>
    </location>
</feature>
<evidence type="ECO:0000256" key="10">
    <source>
        <dbReference type="ARBA" id="ARBA00022989"/>
    </source>
</evidence>
<evidence type="ECO:0000256" key="8">
    <source>
        <dbReference type="ARBA" id="ARBA00022692"/>
    </source>
</evidence>
<accession>A0A485KNA4</accession>
<keyword evidence="5" id="KW-0813">Transport</keyword>
<feature type="transmembrane region" description="Helical" evidence="13">
    <location>
        <begin position="163"/>
        <end position="180"/>
    </location>
</feature>
<dbReference type="GO" id="GO:0051119">
    <property type="term" value="F:sugar transmembrane transporter activity"/>
    <property type="evidence" value="ECO:0007669"/>
    <property type="project" value="InterPro"/>
</dbReference>
<dbReference type="GO" id="GO:0005886">
    <property type="term" value="C:plasma membrane"/>
    <property type="evidence" value="ECO:0007669"/>
    <property type="project" value="UniProtKB-SubCell"/>
</dbReference>
<organism evidence="15 16">
    <name type="scientific">Aphanomyces stellatus</name>
    <dbReference type="NCBI Taxonomy" id="120398"/>
    <lineage>
        <taxon>Eukaryota</taxon>
        <taxon>Sar</taxon>
        <taxon>Stramenopiles</taxon>
        <taxon>Oomycota</taxon>
        <taxon>Saprolegniomycetes</taxon>
        <taxon>Saprolegniales</taxon>
        <taxon>Verrucalvaceae</taxon>
        <taxon>Aphanomyces</taxon>
    </lineage>
</organism>
<dbReference type="PANTHER" id="PTHR10791">
    <property type="entry name" value="RAG1-ACTIVATING PROTEIN 1"/>
    <property type="match status" value="1"/>
</dbReference>
<evidence type="ECO:0000256" key="3">
    <source>
        <dbReference type="ARBA" id="ARBA00007809"/>
    </source>
</evidence>
<keyword evidence="16" id="KW-1185">Reference proteome</keyword>
<comment type="similarity">
    <text evidence="3">Belongs to the SWEET sugar transporter family.</text>
</comment>
<name>A0A485KNA4_9STRA</name>
<reference evidence="14" key="2">
    <citation type="submission" date="2019-06" db="EMBL/GenBank/DDBJ databases">
        <title>Genomics analysis of Aphanomyces spp. identifies a new class of oomycete effector associated with host adaptation.</title>
        <authorList>
            <person name="Gaulin E."/>
        </authorList>
    </citation>
    <scope>NUCLEOTIDE SEQUENCE</scope>
    <source>
        <strain evidence="14">CBS 578.67</strain>
    </source>
</reference>
<evidence type="ECO:0000256" key="1">
    <source>
        <dbReference type="ARBA" id="ARBA00004651"/>
    </source>
</evidence>
<protein>
    <recommendedName>
        <fullName evidence="4">Sugar transporter SWEET1</fullName>
    </recommendedName>
</protein>
<keyword evidence="7" id="KW-0762">Sugar transport</keyword>
<keyword evidence="11" id="KW-0333">Golgi apparatus</keyword>
<evidence type="ECO:0000256" key="12">
    <source>
        <dbReference type="ARBA" id="ARBA00023136"/>
    </source>
</evidence>
<dbReference type="InterPro" id="IPR004316">
    <property type="entry name" value="SWEET_rpt"/>
</dbReference>
<gene>
    <name evidence="15" type="primary">Aste57867_9473</name>
    <name evidence="14" type="ORF">As57867_009436</name>
    <name evidence="15" type="ORF">ASTE57867_9473</name>
</gene>
<evidence type="ECO:0000256" key="9">
    <source>
        <dbReference type="ARBA" id="ARBA00022737"/>
    </source>
</evidence>
<dbReference type="Pfam" id="PF03083">
    <property type="entry name" value="MtN3_slv"/>
    <property type="match status" value="2"/>
</dbReference>
<evidence type="ECO:0000256" key="7">
    <source>
        <dbReference type="ARBA" id="ARBA00022597"/>
    </source>
</evidence>
<evidence type="ECO:0000256" key="2">
    <source>
        <dbReference type="ARBA" id="ARBA00004653"/>
    </source>
</evidence>
<feature type="transmembrane region" description="Helical" evidence="13">
    <location>
        <begin position="42"/>
        <end position="62"/>
    </location>
</feature>
<dbReference type="Gene3D" id="1.20.1280.290">
    <property type="match status" value="2"/>
</dbReference>
<feature type="transmembrane region" description="Helical" evidence="13">
    <location>
        <begin position="99"/>
        <end position="116"/>
    </location>
</feature>
<keyword evidence="12 13" id="KW-0472">Membrane</keyword>
<keyword evidence="6" id="KW-1003">Cell membrane</keyword>
<evidence type="ECO:0000313" key="14">
    <source>
        <dbReference type="EMBL" id="KAF0699993.1"/>
    </source>
</evidence>
<evidence type="ECO:0000313" key="16">
    <source>
        <dbReference type="Proteomes" id="UP000332933"/>
    </source>
</evidence>
<sequence>MLDELATLVQVVATASSFYMVATPYETIKKIHTQKSTGNVSVFPYVCMLLSSSMWLLYSILLQNFFPLIFTNVVYLTCVVGYLAVYYTNSSSKKILQRYFAVEGSFIFCVYIYAAATSTPKTKLIQTIGTIAIVCSAILVTSPLSAIVDVLKTKSVANLPRKLIAAMWLQSVAWFLTGLLRNDPYIMYPNLVNVGISTLQLMFFVVYPSTSTAISHLSSNDLDKVGLLAAEDAMDAALHATSDIK</sequence>
<dbReference type="OrthoDB" id="409725at2759"/>
<keyword evidence="9" id="KW-0677">Repeat</keyword>
<keyword evidence="10 13" id="KW-1133">Transmembrane helix</keyword>
<comment type="subcellular location">
    <subcellularLocation>
        <location evidence="1">Cell membrane</location>
        <topology evidence="1">Multi-pass membrane protein</topology>
    </subcellularLocation>
    <subcellularLocation>
        <location evidence="2">Golgi apparatus membrane</location>
        <topology evidence="2">Multi-pass membrane protein</topology>
    </subcellularLocation>
</comment>
<reference evidence="15 16" key="1">
    <citation type="submission" date="2019-03" db="EMBL/GenBank/DDBJ databases">
        <authorList>
            <person name="Gaulin E."/>
            <person name="Dumas B."/>
        </authorList>
    </citation>
    <scope>NUCLEOTIDE SEQUENCE [LARGE SCALE GENOMIC DNA]</scope>
    <source>
        <strain evidence="15">CBS 568.67</strain>
    </source>
</reference>
<evidence type="ECO:0000256" key="13">
    <source>
        <dbReference type="SAM" id="Phobius"/>
    </source>
</evidence>